<keyword evidence="2" id="KW-1185">Reference proteome</keyword>
<sequence>MTDMSSECERRTVPDAGPSLPVWFKSAFAHVTQDEYRKLVQVWSEEPALRDMAATLSALQPEHLATIACPYCENRNVSVIKPDQAFYHCDACDSNFSRSKNTPFYRLQRQSYPRIYATAVLLWASWTPFEAWRISGASDAGLFRRYRKRLETLFSDVLEQFREAGTLPVSRPRYRLGFSPADQGLQCLRCGSPVQYFHRSDGDNPGVQCIACGYQTYLLAKHRQRLPVPQDVACPHCDGRDIAKINEARTQRIFYRCRACKRMWYPDARKLKVSAVLGREADEKR</sequence>
<proteinExistence type="predicted"/>
<accession>A0ABU9RSJ3</accession>
<protein>
    <submittedName>
        <fullName evidence="1">Uncharacterized protein</fullName>
    </submittedName>
</protein>
<dbReference type="EMBL" id="JAYMRV010000005">
    <property type="protein sequence ID" value="MEM5423033.1"/>
    <property type="molecule type" value="Genomic_DNA"/>
</dbReference>
<reference evidence="1 2" key="1">
    <citation type="submission" date="2024-01" db="EMBL/GenBank/DDBJ databases">
        <title>The diversity of rhizobia nodulating Mimosa spp. in eleven states of Brazil covering several biomes is determined by host plant, location, and edaphic factors.</title>
        <authorList>
            <person name="Rouws L."/>
            <person name="Barauna A."/>
            <person name="Beukes C."/>
            <person name="De Faria S.M."/>
            <person name="Gross E."/>
            <person name="Dos Reis Junior F.B."/>
            <person name="Simon M."/>
            <person name="Maluk M."/>
            <person name="Odee D.W."/>
            <person name="Kenicer G."/>
            <person name="Young J.P.W."/>
            <person name="Reis V.M."/>
            <person name="Zilli J."/>
            <person name="James E.K."/>
        </authorList>
    </citation>
    <scope>NUCLEOTIDE SEQUENCE [LARGE SCALE GENOMIC DNA]</scope>
    <source>
        <strain evidence="1 2">JPY167</strain>
    </source>
</reference>
<evidence type="ECO:0000313" key="1">
    <source>
        <dbReference type="EMBL" id="MEM5423033.1"/>
    </source>
</evidence>
<dbReference type="Proteomes" id="UP001489897">
    <property type="component" value="Unassembled WGS sequence"/>
</dbReference>
<dbReference type="RefSeq" id="WP_342947840.1">
    <property type="nucleotide sequence ID" value="NZ_JAYMRV010000005.1"/>
</dbReference>
<evidence type="ECO:0000313" key="2">
    <source>
        <dbReference type="Proteomes" id="UP001489897"/>
    </source>
</evidence>
<comment type="caution">
    <text evidence="1">The sequence shown here is derived from an EMBL/GenBank/DDBJ whole genome shotgun (WGS) entry which is preliminary data.</text>
</comment>
<name>A0ABU9RSJ3_9BURK</name>
<organism evidence="1 2">
    <name type="scientific">Paraburkholderia ferrariae</name>
    <dbReference type="NCBI Taxonomy" id="386056"/>
    <lineage>
        <taxon>Bacteria</taxon>
        <taxon>Pseudomonadati</taxon>
        <taxon>Pseudomonadota</taxon>
        <taxon>Betaproteobacteria</taxon>
        <taxon>Burkholderiales</taxon>
        <taxon>Burkholderiaceae</taxon>
        <taxon>Paraburkholderia</taxon>
    </lineage>
</organism>
<gene>
    <name evidence="1" type="ORF">VSR73_18415</name>
</gene>